<organism evidence="2 3">
    <name type="scientific">Cafeteria roenbergensis</name>
    <name type="common">Marine flagellate</name>
    <dbReference type="NCBI Taxonomy" id="33653"/>
    <lineage>
        <taxon>Eukaryota</taxon>
        <taxon>Sar</taxon>
        <taxon>Stramenopiles</taxon>
        <taxon>Bigyra</taxon>
        <taxon>Opalozoa</taxon>
        <taxon>Bicosoecida</taxon>
        <taxon>Cafeteriaceae</taxon>
        <taxon>Cafeteria</taxon>
    </lineage>
</organism>
<comment type="caution">
    <text evidence="2">The sequence shown here is derived from an EMBL/GenBank/DDBJ whole genome shotgun (WGS) entry which is preliminary data.</text>
</comment>
<proteinExistence type="predicted"/>
<dbReference type="Proteomes" id="UP000323011">
    <property type="component" value="Unassembled WGS sequence"/>
</dbReference>
<feature type="region of interest" description="Disordered" evidence="1">
    <location>
        <begin position="1"/>
        <end position="23"/>
    </location>
</feature>
<evidence type="ECO:0000313" key="2">
    <source>
        <dbReference type="EMBL" id="KAA0148887.1"/>
    </source>
</evidence>
<reference evidence="2 3" key="1">
    <citation type="submission" date="2019-07" db="EMBL/GenBank/DDBJ databases">
        <title>Genomes of Cafeteria roenbergensis.</title>
        <authorList>
            <person name="Fischer M.G."/>
            <person name="Hackl T."/>
            <person name="Roman M."/>
        </authorList>
    </citation>
    <scope>NUCLEOTIDE SEQUENCE [LARGE SCALE GENOMIC DNA]</scope>
    <source>
        <strain evidence="2 3">BVI</strain>
    </source>
</reference>
<evidence type="ECO:0000313" key="3">
    <source>
        <dbReference type="Proteomes" id="UP000323011"/>
    </source>
</evidence>
<evidence type="ECO:0000256" key="1">
    <source>
        <dbReference type="SAM" id="MobiDB-lite"/>
    </source>
</evidence>
<keyword evidence="3" id="KW-1185">Reference proteome</keyword>
<accession>A0A5A8C8A2</accession>
<gene>
    <name evidence="2" type="ORF">FNF29_06361</name>
</gene>
<feature type="region of interest" description="Disordered" evidence="1">
    <location>
        <begin position="91"/>
        <end position="144"/>
    </location>
</feature>
<name>A0A5A8C8A2_CAFRO</name>
<sequence length="246" mass="25004">MADSPSGWSASGDEPAAPPRDAAAAAVADSARVGAAALAAIEANPVCSLAAHGGDPVRTAASLRRTLLHRRAEARVCLREEYLRAGLGGLPVAFGGDAPTPPPGKRVRSASSVKERSSKRAARSSSSGGGPGSGGPQEAAQIATSAVRKVVEGNGSEVPRQVMSSDNAKRALGRAVALAARGEYKAGRVRGGSTGFQDFCRALTRAGYAALPRAKEGGVVAGEEILTLAAGRMVADFFSARREFRA</sequence>
<dbReference type="AlphaFoldDB" id="A0A5A8C8A2"/>
<dbReference type="EMBL" id="VLTN01000048">
    <property type="protein sequence ID" value="KAA0148887.1"/>
    <property type="molecule type" value="Genomic_DNA"/>
</dbReference>
<protein>
    <submittedName>
        <fullName evidence="2">Uncharacterized protein</fullName>
    </submittedName>
</protein>